<proteinExistence type="predicted"/>
<comment type="caution">
    <text evidence="2">The sequence shown here is derived from an EMBL/GenBank/DDBJ whole genome shotgun (WGS) entry which is preliminary data.</text>
</comment>
<evidence type="ECO:0000313" key="3">
    <source>
        <dbReference type="Proteomes" id="UP000265520"/>
    </source>
</evidence>
<feature type="transmembrane region" description="Helical" evidence="1">
    <location>
        <begin position="12"/>
        <end position="32"/>
    </location>
</feature>
<protein>
    <submittedName>
        <fullName evidence="2">Uncharacterized protein</fullName>
    </submittedName>
</protein>
<keyword evidence="1" id="KW-0472">Membrane</keyword>
<organism evidence="2 3">
    <name type="scientific">Trifolium medium</name>
    <dbReference type="NCBI Taxonomy" id="97028"/>
    <lineage>
        <taxon>Eukaryota</taxon>
        <taxon>Viridiplantae</taxon>
        <taxon>Streptophyta</taxon>
        <taxon>Embryophyta</taxon>
        <taxon>Tracheophyta</taxon>
        <taxon>Spermatophyta</taxon>
        <taxon>Magnoliopsida</taxon>
        <taxon>eudicotyledons</taxon>
        <taxon>Gunneridae</taxon>
        <taxon>Pentapetalae</taxon>
        <taxon>rosids</taxon>
        <taxon>fabids</taxon>
        <taxon>Fabales</taxon>
        <taxon>Fabaceae</taxon>
        <taxon>Papilionoideae</taxon>
        <taxon>50 kb inversion clade</taxon>
        <taxon>NPAAA clade</taxon>
        <taxon>Hologalegina</taxon>
        <taxon>IRL clade</taxon>
        <taxon>Trifolieae</taxon>
        <taxon>Trifolium</taxon>
    </lineage>
</organism>
<name>A0A392UZD7_9FABA</name>
<evidence type="ECO:0000256" key="1">
    <source>
        <dbReference type="SAM" id="Phobius"/>
    </source>
</evidence>
<reference evidence="2 3" key="1">
    <citation type="journal article" date="2018" name="Front. Plant Sci.">
        <title>Red Clover (Trifolium pratense) and Zigzag Clover (T. medium) - A Picture of Genomic Similarities and Differences.</title>
        <authorList>
            <person name="Dluhosova J."/>
            <person name="Istvanek J."/>
            <person name="Nedelnik J."/>
            <person name="Repkova J."/>
        </authorList>
    </citation>
    <scope>NUCLEOTIDE SEQUENCE [LARGE SCALE GENOMIC DNA]</scope>
    <source>
        <strain evidence="3">cv. 10/8</strain>
        <tissue evidence="2">Leaf</tissue>
    </source>
</reference>
<keyword evidence="1" id="KW-0812">Transmembrane</keyword>
<dbReference type="AlphaFoldDB" id="A0A392UZD7"/>
<sequence length="53" mass="6319">VILGGYLHRSPIFFNACSVSGLTWWMTFWSSVEDAERRHREVRSVLFDQVWFV</sequence>
<keyword evidence="1" id="KW-1133">Transmembrane helix</keyword>
<dbReference type="Proteomes" id="UP000265520">
    <property type="component" value="Unassembled WGS sequence"/>
</dbReference>
<accession>A0A392UZD7</accession>
<evidence type="ECO:0000313" key="2">
    <source>
        <dbReference type="EMBL" id="MCI80231.1"/>
    </source>
</evidence>
<dbReference type="EMBL" id="LXQA010990894">
    <property type="protein sequence ID" value="MCI80231.1"/>
    <property type="molecule type" value="Genomic_DNA"/>
</dbReference>
<feature type="non-terminal residue" evidence="2">
    <location>
        <position position="1"/>
    </location>
</feature>
<keyword evidence="3" id="KW-1185">Reference proteome</keyword>